<feature type="binding site" evidence="7">
    <location>
        <position position="94"/>
    </location>
    <ligand>
        <name>substrate</name>
    </ligand>
</feature>
<feature type="binding site" evidence="7">
    <location>
        <position position="152"/>
    </location>
    <ligand>
        <name>Zn(2+)</name>
        <dbReference type="ChEBI" id="CHEBI:29105"/>
        <label>2</label>
    </ligand>
</feature>
<feature type="binding site" evidence="7">
    <location>
        <position position="278"/>
    </location>
    <ligand>
        <name>substrate</name>
    </ligand>
</feature>
<organism evidence="10 11">
    <name type="scientific">Gehongia tenuis</name>
    <dbReference type="NCBI Taxonomy" id="2763655"/>
    <lineage>
        <taxon>Bacteria</taxon>
        <taxon>Bacillati</taxon>
        <taxon>Bacillota</taxon>
        <taxon>Clostridia</taxon>
        <taxon>Christensenellales</taxon>
        <taxon>Christensenellaceae</taxon>
        <taxon>Gehongia</taxon>
    </lineage>
</organism>
<dbReference type="SUPFAM" id="SSF51338">
    <property type="entry name" value="Composite domain of metallo-dependent hydrolases"/>
    <property type="match status" value="1"/>
</dbReference>
<evidence type="ECO:0000256" key="1">
    <source>
        <dbReference type="ARBA" id="ARBA00002368"/>
    </source>
</evidence>
<dbReference type="Gene3D" id="2.30.40.10">
    <property type="entry name" value="Urease, subunit C, domain 1"/>
    <property type="match status" value="1"/>
</dbReference>
<proteinExistence type="inferred from homology"/>
<dbReference type="GO" id="GO:0004151">
    <property type="term" value="F:dihydroorotase activity"/>
    <property type="evidence" value="ECO:0007669"/>
    <property type="project" value="UniProtKB-UniRule"/>
</dbReference>
<name>A0A926HQW5_9FIRM</name>
<dbReference type="InterPro" id="IPR011059">
    <property type="entry name" value="Metal-dep_hydrolase_composite"/>
</dbReference>
<feature type="binding site" evidence="7">
    <location>
        <position position="60"/>
    </location>
    <ligand>
        <name>Zn(2+)</name>
        <dbReference type="ChEBI" id="CHEBI:29105"/>
        <label>1</label>
    </ligand>
</feature>
<feature type="active site" evidence="7">
    <location>
        <position position="305"/>
    </location>
</feature>
<comment type="cofactor">
    <cofactor evidence="7">
        <name>Zn(2+)</name>
        <dbReference type="ChEBI" id="CHEBI:29105"/>
    </cofactor>
    <text evidence="7">Binds 2 Zn(2+) ions per subunit.</text>
</comment>
<feature type="domain" description="Dihydroorotase catalytic" evidence="9">
    <location>
        <begin position="49"/>
        <end position="236"/>
    </location>
</feature>
<evidence type="ECO:0000313" key="10">
    <source>
        <dbReference type="EMBL" id="MBC8532175.1"/>
    </source>
</evidence>
<comment type="caution">
    <text evidence="10">The sequence shown here is derived from an EMBL/GenBank/DDBJ whole genome shotgun (WGS) entry which is preliminary data.</text>
</comment>
<evidence type="ECO:0000259" key="9">
    <source>
        <dbReference type="Pfam" id="PF12890"/>
    </source>
</evidence>
<dbReference type="GO" id="GO:0005737">
    <property type="term" value="C:cytoplasm"/>
    <property type="evidence" value="ECO:0007669"/>
    <property type="project" value="TreeGrafter"/>
</dbReference>
<comment type="function">
    <text evidence="1 7">Catalyzes the reversible cyclization of carbamoyl aspartate to dihydroorotate.</text>
</comment>
<keyword evidence="5 7" id="KW-0862">Zinc</keyword>
<dbReference type="InterPro" id="IPR002195">
    <property type="entry name" value="Dihydroorotase_CS"/>
</dbReference>
<dbReference type="InterPro" id="IPR013108">
    <property type="entry name" value="Amidohydro_3"/>
</dbReference>
<dbReference type="PROSITE" id="PS00483">
    <property type="entry name" value="DIHYDROOROTASE_2"/>
    <property type="match status" value="1"/>
</dbReference>
<dbReference type="GO" id="GO:0044205">
    <property type="term" value="P:'de novo' UMP biosynthetic process"/>
    <property type="evidence" value="ECO:0007669"/>
    <property type="project" value="UniProtKB-UniRule"/>
</dbReference>
<reference evidence="10" key="1">
    <citation type="submission" date="2020-08" db="EMBL/GenBank/DDBJ databases">
        <title>Genome public.</title>
        <authorList>
            <person name="Liu C."/>
            <person name="Sun Q."/>
        </authorList>
    </citation>
    <scope>NUCLEOTIDE SEQUENCE</scope>
    <source>
        <strain evidence="10">NSJ-53</strain>
    </source>
</reference>
<evidence type="ECO:0000256" key="6">
    <source>
        <dbReference type="ARBA" id="ARBA00022975"/>
    </source>
</evidence>
<keyword evidence="11" id="KW-1185">Reference proteome</keyword>
<feature type="binding site" evidence="7">
    <location>
        <position position="152"/>
    </location>
    <ligand>
        <name>Zn(2+)</name>
        <dbReference type="ChEBI" id="CHEBI:29105"/>
        <label>1</label>
    </ligand>
</feature>
<feature type="binding site" evidence="7">
    <location>
        <position position="232"/>
    </location>
    <ligand>
        <name>Zn(2+)</name>
        <dbReference type="ChEBI" id="CHEBI:29105"/>
        <label>2</label>
    </ligand>
</feature>
<feature type="binding site" evidence="7">
    <location>
        <begin position="62"/>
        <end position="64"/>
    </location>
    <ligand>
        <name>substrate</name>
    </ligand>
</feature>
<dbReference type="InterPro" id="IPR032466">
    <property type="entry name" value="Metal_Hydrolase"/>
</dbReference>
<accession>A0A926HQW5</accession>
<gene>
    <name evidence="7" type="primary">pyrC</name>
    <name evidence="10" type="ORF">H8696_10000</name>
</gene>
<comment type="similarity">
    <text evidence="2 7">Belongs to the metallo-dependent hydrolases superfamily. DHOase family. Class I DHOase subfamily.</text>
</comment>
<dbReference type="CDD" id="cd01317">
    <property type="entry name" value="DHOase_IIa"/>
    <property type="match status" value="1"/>
</dbReference>
<dbReference type="RefSeq" id="WP_249317291.1">
    <property type="nucleotide sequence ID" value="NZ_JACRSR010000005.1"/>
</dbReference>
<evidence type="ECO:0000256" key="7">
    <source>
        <dbReference type="HAMAP-Rule" id="MF_00220"/>
    </source>
</evidence>
<keyword evidence="4 7" id="KW-0378">Hydrolase</keyword>
<dbReference type="InterPro" id="IPR050138">
    <property type="entry name" value="DHOase/Allantoinase_Hydrolase"/>
</dbReference>
<comment type="catalytic activity">
    <reaction evidence="7">
        <text>(S)-dihydroorotate + H2O = N-carbamoyl-L-aspartate + H(+)</text>
        <dbReference type="Rhea" id="RHEA:24296"/>
        <dbReference type="ChEBI" id="CHEBI:15377"/>
        <dbReference type="ChEBI" id="CHEBI:15378"/>
        <dbReference type="ChEBI" id="CHEBI:30864"/>
        <dbReference type="ChEBI" id="CHEBI:32814"/>
        <dbReference type="EC" id="3.5.2.3"/>
    </reaction>
</comment>
<feature type="binding site" evidence="7">
    <location>
        <position position="309"/>
    </location>
    <ligand>
        <name>substrate</name>
    </ligand>
</feature>
<feature type="domain" description="Amidohydrolase 3" evidence="8">
    <location>
        <begin position="290"/>
        <end position="420"/>
    </location>
</feature>
<dbReference type="InterPro" id="IPR024403">
    <property type="entry name" value="DHOase_cat"/>
</dbReference>
<dbReference type="Pfam" id="PF12890">
    <property type="entry name" value="DHOase"/>
    <property type="match status" value="1"/>
</dbReference>
<dbReference type="Pfam" id="PF07969">
    <property type="entry name" value="Amidohydro_3"/>
    <property type="match status" value="1"/>
</dbReference>
<dbReference type="GO" id="GO:0006145">
    <property type="term" value="P:purine nucleobase catabolic process"/>
    <property type="evidence" value="ECO:0007669"/>
    <property type="project" value="TreeGrafter"/>
</dbReference>
<evidence type="ECO:0000256" key="5">
    <source>
        <dbReference type="ARBA" id="ARBA00022833"/>
    </source>
</evidence>
<dbReference type="AlphaFoldDB" id="A0A926HQW5"/>
<feature type="binding site" evidence="7">
    <location>
        <position position="179"/>
    </location>
    <ligand>
        <name>Zn(2+)</name>
        <dbReference type="ChEBI" id="CHEBI:29105"/>
        <label>2</label>
    </ligand>
</feature>
<dbReference type="NCBIfam" id="TIGR00857">
    <property type="entry name" value="pyrC_multi"/>
    <property type="match status" value="1"/>
</dbReference>
<protein>
    <recommendedName>
        <fullName evidence="7">Dihydroorotase</fullName>
        <shortName evidence="7">DHOase</shortName>
        <ecNumber evidence="7">3.5.2.3</ecNumber>
    </recommendedName>
</protein>
<dbReference type="Proteomes" id="UP000623172">
    <property type="component" value="Unassembled WGS sequence"/>
</dbReference>
<dbReference type="HAMAP" id="MF_00220_B">
    <property type="entry name" value="PyrC_classI_B"/>
    <property type="match status" value="1"/>
</dbReference>
<dbReference type="Gene3D" id="3.20.20.140">
    <property type="entry name" value="Metal-dependent hydrolases"/>
    <property type="match status" value="1"/>
</dbReference>
<feature type="binding site" evidence="7">
    <location>
        <position position="62"/>
    </location>
    <ligand>
        <name>Zn(2+)</name>
        <dbReference type="ChEBI" id="CHEBI:29105"/>
        <label>1</label>
    </ligand>
</feature>
<evidence type="ECO:0000256" key="4">
    <source>
        <dbReference type="ARBA" id="ARBA00022801"/>
    </source>
</evidence>
<evidence type="ECO:0000256" key="2">
    <source>
        <dbReference type="ARBA" id="ARBA00010286"/>
    </source>
</evidence>
<dbReference type="InterPro" id="IPR004722">
    <property type="entry name" value="DHOase"/>
</dbReference>
<dbReference type="EC" id="3.5.2.3" evidence="7"/>
<evidence type="ECO:0000313" key="11">
    <source>
        <dbReference type="Proteomes" id="UP000623172"/>
    </source>
</evidence>
<evidence type="ECO:0000256" key="3">
    <source>
        <dbReference type="ARBA" id="ARBA00022723"/>
    </source>
</evidence>
<dbReference type="PANTHER" id="PTHR43668">
    <property type="entry name" value="ALLANTOINASE"/>
    <property type="match status" value="1"/>
</dbReference>
<dbReference type="SUPFAM" id="SSF51556">
    <property type="entry name" value="Metallo-dependent hydrolases"/>
    <property type="match status" value="1"/>
</dbReference>
<evidence type="ECO:0000259" key="8">
    <source>
        <dbReference type="Pfam" id="PF07969"/>
    </source>
</evidence>
<dbReference type="EMBL" id="JACRSR010000005">
    <property type="protein sequence ID" value="MBC8532175.1"/>
    <property type="molecule type" value="Genomic_DNA"/>
</dbReference>
<comment type="caution">
    <text evidence="7">Lacks conserved residue(s) required for the propagation of feature annotation.</text>
</comment>
<comment type="pathway">
    <text evidence="7">Pyrimidine metabolism; UMP biosynthesis via de novo pathway; (S)-dihydroorotate from bicarbonate: step 3/3.</text>
</comment>
<dbReference type="GO" id="GO:0004038">
    <property type="term" value="F:allantoinase activity"/>
    <property type="evidence" value="ECO:0007669"/>
    <property type="project" value="TreeGrafter"/>
</dbReference>
<sequence>MKILLKNGTLVDPAQGIHGKMSVLIEDGRIAGLGEILPEEGAEVVDVTGKIVMPGLIDMHCHLRDPGYEYKEDIASGTRAAAMGGFTSVVCMGNTKPFADNAAVITYILDKARREGRVRVYPVGTVTVGLKGEELTEMADMLRAGAVAFSDDGRGVASGGQIRLALEYAKDFDALIMEHCEDMKIAADGYVNEGLMSTLLGLQAQNAAAEEAMLARDLILAEHLNARIHLCHVTTKGGVELIRLYKNKGVRVTAETAPHYLAATEDILDGYDTNTKVNPPLRTAEDQAALKAALADGTLDAIATDHAPHHSDEKRVEYALAASGISGFETAFALSYTELVKGGVLTLDRLVEVMSGRPAEILGLEQGTLKPGAPADIAVMDVDAPYAIDVNAFVSKGKNNPFHGRQVYGRTVHTLVNGVFAVRDGKLNEV</sequence>
<keyword evidence="6 7" id="KW-0665">Pyrimidine biosynthesis</keyword>
<feature type="binding site" evidence="7">
    <location>
        <position position="305"/>
    </location>
    <ligand>
        <name>Zn(2+)</name>
        <dbReference type="ChEBI" id="CHEBI:29105"/>
        <label>1</label>
    </ligand>
</feature>
<keyword evidence="3 7" id="KW-0479">Metal-binding</keyword>
<dbReference type="PANTHER" id="PTHR43668:SF2">
    <property type="entry name" value="ALLANTOINASE"/>
    <property type="match status" value="1"/>
</dbReference>
<dbReference type="GO" id="GO:0008270">
    <property type="term" value="F:zinc ion binding"/>
    <property type="evidence" value="ECO:0007669"/>
    <property type="project" value="UniProtKB-UniRule"/>
</dbReference>